<dbReference type="EMBL" id="WMBA01000026">
    <property type="protein sequence ID" value="MTD55847.1"/>
    <property type="molecule type" value="Genomic_DNA"/>
</dbReference>
<reference evidence="2 3" key="1">
    <citation type="submission" date="2019-11" db="EMBL/GenBank/DDBJ databases">
        <title>Draft genome of Amycolatopsis RM579.</title>
        <authorList>
            <person name="Duangmal K."/>
            <person name="Mingma R."/>
        </authorList>
    </citation>
    <scope>NUCLEOTIDE SEQUENCE [LARGE SCALE GENOMIC DNA]</scope>
    <source>
        <strain evidence="2 3">RM579</strain>
    </source>
</reference>
<evidence type="ECO:0000256" key="1">
    <source>
        <dbReference type="SAM" id="MobiDB-lite"/>
    </source>
</evidence>
<dbReference type="RefSeq" id="WP_154758032.1">
    <property type="nucleotide sequence ID" value="NZ_WMBA01000026.1"/>
</dbReference>
<feature type="compositionally biased region" description="Low complexity" evidence="1">
    <location>
        <begin position="63"/>
        <end position="74"/>
    </location>
</feature>
<comment type="caution">
    <text evidence="2">The sequence shown here is derived from an EMBL/GenBank/DDBJ whole genome shotgun (WGS) entry which is preliminary data.</text>
</comment>
<gene>
    <name evidence="2" type="ORF">GKO32_17965</name>
</gene>
<organism evidence="2 3">
    <name type="scientific">Amycolatopsis pithecellobii</name>
    <dbReference type="NCBI Taxonomy" id="664692"/>
    <lineage>
        <taxon>Bacteria</taxon>
        <taxon>Bacillati</taxon>
        <taxon>Actinomycetota</taxon>
        <taxon>Actinomycetes</taxon>
        <taxon>Pseudonocardiales</taxon>
        <taxon>Pseudonocardiaceae</taxon>
        <taxon>Amycolatopsis</taxon>
    </lineage>
</organism>
<protein>
    <submittedName>
        <fullName evidence="2">Uncharacterized protein</fullName>
    </submittedName>
</protein>
<dbReference type="OrthoDB" id="3630599at2"/>
<dbReference type="Proteomes" id="UP000440096">
    <property type="component" value="Unassembled WGS sequence"/>
</dbReference>
<feature type="compositionally biased region" description="Pro residues" evidence="1">
    <location>
        <begin position="1429"/>
        <end position="1439"/>
    </location>
</feature>
<feature type="region of interest" description="Disordered" evidence="1">
    <location>
        <begin position="654"/>
        <end position="722"/>
    </location>
</feature>
<name>A0A6N7YS36_9PSEU</name>
<proteinExistence type="predicted"/>
<keyword evidence="3" id="KW-1185">Reference proteome</keyword>
<feature type="region of interest" description="Disordered" evidence="1">
    <location>
        <begin position="59"/>
        <end position="95"/>
    </location>
</feature>
<accession>A0A6N7YS36</accession>
<evidence type="ECO:0000313" key="2">
    <source>
        <dbReference type="EMBL" id="MTD55847.1"/>
    </source>
</evidence>
<sequence>MDLVAWALHESGVDGATALSEELVDEVMWPRRSWAAQEQFWVQQARVAQEQARLQEQARRQEQAQLRQQRAAQEQARDEGPIAARPDGPVASAQSTPYAAARNALVLQAALSQNEEAELLRGAQEIVQRAMSGPYEGREGLNIWLRTWVAPSSGAKERYRALENLFRTMLPHYLNEALDVLYPKERYPDRVSEWPVTYQSQRGSGDTSGNWELAVQDSPRETIASYRAKSAFQSQLLADGVPEIDRRRIEWMAEGFVDAAVRAPVTRLPRFEVTVSLFDALGTDSNLRRLEPLKRLLAAAVVRRLEQYPAGVVPAEQVLEQVNVVGDETEDHSLHSQVRVTVVGQRPEVGPFGPESFGGPDAGGLAPQQHAALPRVPVDPPETVYAQGNGTEPNALGLSNVDRAEVERAAADIVHRAMEGGYHLYEGLDLRVTVKMDLAQWSGGLFTALKTAFQRQLPVLLDAALDTLYPATLHRPQWLVTVTPELGDSTSHGNWALAVREGPRETISSYRSRDAYDTWLSSTRELSGADLARIGWMIEGFVDVLVLAAGQPGLPRFSGVVHMVPIAGISSDDALTPLRQLVDSVVSRRLGEYPAYALPLPLEQMLAVASGSVTLRLDENGGFEADGLVRIGVAGQRPEVGLFGPETFTNLENPLPPLNPVWADQPSQPDLMWQGDSPQSQPDLMWQGDSPQSQPVPPRTEPATTRTAGSSGPGAGWVIHAADTRPGTSGVLLRNVPDSELVEPPEGQRVSPRDLGSLPSDGSATELKLPGELRDGVLQLSADALRDARRFSKAYAANVRQLYLAGRELPDVRLHFAWQTNAEYAERDRIFGRTEKELLSAVAAVGLDPQALRLHFDHTTRQVVDGQAGIALSVRDSPYRRPEDYQAARTLALPFLHDQNHVTRVPYASLRRWLWLMEGFLQRVREHRGDGAEEPRLRVALQRASALRRQAVIKLVNAVVRTALDTDDAAEAGDFIRRYVSLTTFTLKAGHGCVVVDITGPEHRLDAHVAAAPLELPWAWSQADEDRDAASESSEASDDEDADTRSVTSQASLREVSDSEVVVPPLGQQVRPAALGSRPADAVVGELRFSFETAGGVLKLPDYAAVEAGRFARAYAAKVRQLYLAGRELPDVRLDYYWGTNTEYLLSGQVFRRMEQELLSAVVAVGLDPRWLRLRFDHTTTQIVDGQAGVGLSVHDSPHLRPEDYRAARTLALPYLDSHRFATRFPVAYLRRWRWLTEGFVQRVRDHRDQGHETDAPQLRVVLLRGSTTRSDHRQQPVVKLLNAVIRTVLGTDGAVEAGDFIRRYVTFTQHHGDSIGVVLDITGPAHDLDAHVAEAPLELPWPWSEDTGTAESFMDDATLDAMIQDALGSDVLAPVAGGLDEFGAVIDWETAWAEPFDPSADPAAWDMFGDGLLGETEGREFPEAGPSAPRPDGPGPVS</sequence>
<feature type="region of interest" description="Disordered" evidence="1">
    <location>
        <begin position="740"/>
        <end position="770"/>
    </location>
</feature>
<feature type="region of interest" description="Disordered" evidence="1">
    <location>
        <begin position="1407"/>
        <end position="1439"/>
    </location>
</feature>
<feature type="region of interest" description="Disordered" evidence="1">
    <location>
        <begin position="1023"/>
        <end position="1059"/>
    </location>
</feature>
<evidence type="ECO:0000313" key="3">
    <source>
        <dbReference type="Proteomes" id="UP000440096"/>
    </source>
</evidence>